<feature type="compositionally biased region" description="Low complexity" evidence="1">
    <location>
        <begin position="189"/>
        <end position="239"/>
    </location>
</feature>
<feature type="domain" description="Htaa" evidence="4">
    <location>
        <begin position="245"/>
        <end position="405"/>
    </location>
</feature>
<sequence length="496" mass="48596">MAANRRRPTALAAACATAVTLGATALAAMPASAAEVPLKGYELTWGIKQSYRAYVTGMAAGAFTPTGGATQAKDNGAFTFADGTGTYDSEGHTVALGFAGSLKISSTLHGFELTLSDVKFDSKAARVTADVTRNGTTSDDVPLAEVTVTRTMTDMPTRLTTQAADVFGSAGYANAAGDPLTVVEKKTQSPSPSATNSTSPSASPSTSTSPSASASPSAGTSANPSHSASTSASPTGAPARGEVTDGTLGWGVKQSFRTYVVDGAAKGRITVSDGATRAAGNGILTFVDATGTYDTEADTLKAAFKGSVNFKGHKENGTYGLDLTLSDLRAEIDGGSGTLTADVDSLGDKSDDVTLAELKPGSADLKAKNDVITLDDVTATLTKAGAEAFGGFYQAGAALDPVDLSVALSEDADLPGTGPGSSTGTSGGTGGTGGAGTTGGAGATGSTTGGVTGGLAATGSDVPAGALGAAAAVTVAAGAGVVLAVRRRRGTESARA</sequence>
<evidence type="ECO:0000256" key="2">
    <source>
        <dbReference type="SAM" id="Phobius"/>
    </source>
</evidence>
<evidence type="ECO:0000313" key="5">
    <source>
        <dbReference type="EMBL" id="GGX66680.1"/>
    </source>
</evidence>
<comment type="caution">
    <text evidence="5">The sequence shown here is derived from an EMBL/GenBank/DDBJ whole genome shotgun (WGS) entry which is preliminary data.</text>
</comment>
<dbReference type="AlphaFoldDB" id="A0A918NEH4"/>
<evidence type="ECO:0000313" key="6">
    <source>
        <dbReference type="Proteomes" id="UP000645555"/>
    </source>
</evidence>
<feature type="domain" description="Htaa" evidence="4">
    <location>
        <begin position="42"/>
        <end position="182"/>
    </location>
</feature>
<dbReference type="EMBL" id="BMWD01000012">
    <property type="protein sequence ID" value="GGX66680.1"/>
    <property type="molecule type" value="Genomic_DNA"/>
</dbReference>
<name>A0A918NEH4_9ACTN</name>
<proteinExistence type="predicted"/>
<feature type="signal peptide" evidence="3">
    <location>
        <begin position="1"/>
        <end position="33"/>
    </location>
</feature>
<reference evidence="5" key="2">
    <citation type="submission" date="2020-09" db="EMBL/GenBank/DDBJ databases">
        <authorList>
            <person name="Sun Q."/>
            <person name="Ohkuma M."/>
        </authorList>
    </citation>
    <scope>NUCLEOTIDE SEQUENCE</scope>
    <source>
        <strain evidence="5">JCM 4956</strain>
    </source>
</reference>
<keyword evidence="2" id="KW-0812">Transmembrane</keyword>
<dbReference type="RefSeq" id="WP_190036716.1">
    <property type="nucleotide sequence ID" value="NZ_BMWD01000012.1"/>
</dbReference>
<feature type="compositionally biased region" description="Gly residues" evidence="1">
    <location>
        <begin position="417"/>
        <end position="445"/>
    </location>
</feature>
<feature type="region of interest" description="Disordered" evidence="1">
    <location>
        <begin position="410"/>
        <end position="445"/>
    </location>
</feature>
<keyword evidence="6" id="KW-1185">Reference proteome</keyword>
<reference evidence="5" key="1">
    <citation type="journal article" date="2014" name="Int. J. Syst. Evol. Microbiol.">
        <title>Complete genome sequence of Corynebacterium casei LMG S-19264T (=DSM 44701T), isolated from a smear-ripened cheese.</title>
        <authorList>
            <consortium name="US DOE Joint Genome Institute (JGI-PGF)"/>
            <person name="Walter F."/>
            <person name="Albersmeier A."/>
            <person name="Kalinowski J."/>
            <person name="Ruckert C."/>
        </authorList>
    </citation>
    <scope>NUCLEOTIDE SEQUENCE</scope>
    <source>
        <strain evidence="5">JCM 4956</strain>
    </source>
</reference>
<dbReference type="InterPro" id="IPR007331">
    <property type="entry name" value="Htaa"/>
</dbReference>
<evidence type="ECO:0000256" key="1">
    <source>
        <dbReference type="SAM" id="MobiDB-lite"/>
    </source>
</evidence>
<dbReference type="Pfam" id="PF04213">
    <property type="entry name" value="HtaA"/>
    <property type="match status" value="2"/>
</dbReference>
<feature type="region of interest" description="Disordered" evidence="1">
    <location>
        <begin position="183"/>
        <end position="247"/>
    </location>
</feature>
<evidence type="ECO:0000259" key="4">
    <source>
        <dbReference type="Pfam" id="PF04213"/>
    </source>
</evidence>
<organism evidence="5 6">
    <name type="scientific">Streptomyces fructofermentans</name>
    <dbReference type="NCBI Taxonomy" id="152141"/>
    <lineage>
        <taxon>Bacteria</taxon>
        <taxon>Bacillati</taxon>
        <taxon>Actinomycetota</taxon>
        <taxon>Actinomycetes</taxon>
        <taxon>Kitasatosporales</taxon>
        <taxon>Streptomycetaceae</taxon>
        <taxon>Streptomyces</taxon>
    </lineage>
</organism>
<gene>
    <name evidence="5" type="ORF">GCM10010515_37980</name>
</gene>
<feature type="chain" id="PRO_5037332825" description="Htaa domain-containing protein" evidence="3">
    <location>
        <begin position="34"/>
        <end position="496"/>
    </location>
</feature>
<feature type="transmembrane region" description="Helical" evidence="2">
    <location>
        <begin position="464"/>
        <end position="485"/>
    </location>
</feature>
<keyword evidence="2" id="KW-0472">Membrane</keyword>
<protein>
    <recommendedName>
        <fullName evidence="4">Htaa domain-containing protein</fullName>
    </recommendedName>
</protein>
<dbReference type="Proteomes" id="UP000645555">
    <property type="component" value="Unassembled WGS sequence"/>
</dbReference>
<evidence type="ECO:0000256" key="3">
    <source>
        <dbReference type="SAM" id="SignalP"/>
    </source>
</evidence>
<keyword evidence="3" id="KW-0732">Signal</keyword>
<keyword evidence="2" id="KW-1133">Transmembrane helix</keyword>
<accession>A0A918NEH4</accession>